<accession>A0A318IU41</accession>
<dbReference type="GO" id="GO:0046872">
    <property type="term" value="F:metal ion binding"/>
    <property type="evidence" value="ECO:0007669"/>
    <property type="project" value="TreeGrafter"/>
</dbReference>
<keyword evidence="5 8" id="KW-0547">Nucleotide-binding</keyword>
<comment type="pathway">
    <text evidence="1 8 9">Sulfur metabolism; glutathione biosynthesis; glutathione from L-cysteine and L-glutamate: step 1/2.</text>
</comment>
<comment type="caution">
    <text evidence="11">The sequence shown here is derived from an EMBL/GenBank/DDBJ whole genome shotgun (WGS) entry which is preliminary data.</text>
</comment>
<dbReference type="SUPFAM" id="SSF55931">
    <property type="entry name" value="Glutamine synthetase/guanido kinase"/>
    <property type="match status" value="1"/>
</dbReference>
<evidence type="ECO:0000256" key="5">
    <source>
        <dbReference type="ARBA" id="ARBA00022741"/>
    </source>
</evidence>
<dbReference type="RefSeq" id="WP_110257639.1">
    <property type="nucleotide sequence ID" value="NZ_QJKB01000011.1"/>
</dbReference>
<protein>
    <recommendedName>
        <fullName evidence="8">Glutamate--cysteine ligase</fullName>
        <ecNumber evidence="8">6.3.2.2</ecNumber>
    </recommendedName>
    <alternativeName>
        <fullName evidence="8">Gamma-ECS</fullName>
        <shortName evidence="8">GCS</shortName>
    </alternativeName>
    <alternativeName>
        <fullName evidence="8">Gamma-glutamylcysteine synthetase</fullName>
    </alternativeName>
</protein>
<dbReference type="InterPro" id="IPR014746">
    <property type="entry name" value="Gln_synth/guanido_kin_cat_dom"/>
</dbReference>
<evidence type="ECO:0000256" key="2">
    <source>
        <dbReference type="ARBA" id="ARBA00008772"/>
    </source>
</evidence>
<dbReference type="NCBIfam" id="TIGR01434">
    <property type="entry name" value="glu_cys_ligase"/>
    <property type="match status" value="1"/>
</dbReference>
<keyword evidence="12" id="KW-1185">Reference proteome</keyword>
<evidence type="ECO:0000256" key="6">
    <source>
        <dbReference type="ARBA" id="ARBA00022840"/>
    </source>
</evidence>
<comment type="catalytic activity">
    <reaction evidence="7 8 9">
        <text>L-cysteine + L-glutamate + ATP = gamma-L-glutamyl-L-cysteine + ADP + phosphate + H(+)</text>
        <dbReference type="Rhea" id="RHEA:13285"/>
        <dbReference type="ChEBI" id="CHEBI:15378"/>
        <dbReference type="ChEBI" id="CHEBI:29985"/>
        <dbReference type="ChEBI" id="CHEBI:30616"/>
        <dbReference type="ChEBI" id="CHEBI:35235"/>
        <dbReference type="ChEBI" id="CHEBI:43474"/>
        <dbReference type="ChEBI" id="CHEBI:58173"/>
        <dbReference type="ChEBI" id="CHEBI:456216"/>
        <dbReference type="EC" id="6.3.2.2"/>
    </reaction>
</comment>
<evidence type="ECO:0000256" key="8">
    <source>
        <dbReference type="HAMAP-Rule" id="MF_00578"/>
    </source>
</evidence>
<evidence type="ECO:0000256" key="3">
    <source>
        <dbReference type="ARBA" id="ARBA00022598"/>
    </source>
</evidence>
<keyword evidence="3 8" id="KW-0436">Ligase</keyword>
<dbReference type="Proteomes" id="UP000247792">
    <property type="component" value="Unassembled WGS sequence"/>
</dbReference>
<dbReference type="InterPro" id="IPR007370">
    <property type="entry name" value="Glu_cys_ligase"/>
</dbReference>
<dbReference type="EC" id="6.3.2.2" evidence="8"/>
<dbReference type="AlphaFoldDB" id="A0A318IU41"/>
<dbReference type="UniPathway" id="UPA00142">
    <property type="reaction ID" value="UER00209"/>
</dbReference>
<feature type="domain" description="Glutamate--cysteine ligase" evidence="10">
    <location>
        <begin position="10"/>
        <end position="379"/>
    </location>
</feature>
<dbReference type="PANTHER" id="PTHR38761">
    <property type="entry name" value="GLUTAMATE--CYSTEINE LIGASE"/>
    <property type="match status" value="1"/>
</dbReference>
<dbReference type="GO" id="GO:0004357">
    <property type="term" value="F:glutamate-cysteine ligase activity"/>
    <property type="evidence" value="ECO:0007669"/>
    <property type="project" value="UniProtKB-UniRule"/>
</dbReference>
<dbReference type="GO" id="GO:0006750">
    <property type="term" value="P:glutathione biosynthetic process"/>
    <property type="evidence" value="ECO:0007669"/>
    <property type="project" value="UniProtKB-UniRule"/>
</dbReference>
<proteinExistence type="inferred from homology"/>
<reference evidence="11 12" key="1">
    <citation type="submission" date="2018-05" db="EMBL/GenBank/DDBJ databases">
        <title>Genomic Encyclopedia of Type Strains, Phase IV (KMG-IV): sequencing the most valuable type-strain genomes for metagenomic binning, comparative biology and taxonomic classification.</title>
        <authorList>
            <person name="Goeker M."/>
        </authorList>
    </citation>
    <scope>NUCLEOTIDE SEQUENCE [LARGE SCALE GENOMIC DNA]</scope>
    <source>
        <strain evidence="11 12">DSM 19792</strain>
    </source>
</reference>
<evidence type="ECO:0000313" key="12">
    <source>
        <dbReference type="Proteomes" id="UP000247792"/>
    </source>
</evidence>
<name>A0A318IU41_9BURK</name>
<dbReference type="EMBL" id="QJKB01000011">
    <property type="protein sequence ID" value="PXX38714.1"/>
    <property type="molecule type" value="Genomic_DNA"/>
</dbReference>
<evidence type="ECO:0000256" key="1">
    <source>
        <dbReference type="ARBA" id="ARBA00005006"/>
    </source>
</evidence>
<keyword evidence="4 8" id="KW-0317">Glutathione biosynthesis</keyword>
<dbReference type="GO" id="GO:0005829">
    <property type="term" value="C:cytosol"/>
    <property type="evidence" value="ECO:0007669"/>
    <property type="project" value="TreeGrafter"/>
</dbReference>
<dbReference type="PANTHER" id="PTHR38761:SF1">
    <property type="entry name" value="GLUTAMATE--CYSTEINE LIGASE"/>
    <property type="match status" value="1"/>
</dbReference>
<sequence>MSTLLNQRLALLDSDANRPLLARGLRGIERETLRVHADGKLALTPHPAALGSALTNPQITTDYSESLLEFITPAEPDIATALEELDNIHRFAYTVMGNEMLWHQSMPCSLPEEKDIPIAWYGNSHIGMIKHVYRRGLALRYGKSMQCIAGIHYNYSLSEDLWKVLQQAEHTSDSAMHVQSENYISLIRNFHRYSWLLMYLFGASPALSTPFLRGRPHQLETLSEDTLYLPYATSLRMSDLGYQNNAQSGLVPPYNTLLEYMRSLSLAVRQPYPDYEKIGTQQNGEWVQINTNVLQIENEFYATIRPKRVIKTGERPVEALCARGVQYIEVRCMDVNPFDPLGISLETSRFLDAFLLFCALEESAPTNQAEGDENAENFALTVKQGRRPGLMLSRQGQAISLQDWGKELLERIAPVAALLDTQRGDTCHAQAMQVQTEKLHHPELTPSAKVLDAIRAANNSFTQFALQQSTRLAEEFRARPPAPEQLALYTKMAEKSLAEQTEMESAQSGSFDEFIAHYGSRTSSEICCDVFASNMLKQTIAV</sequence>
<comment type="similarity">
    <text evidence="2 8">Belongs to the glutamate--cysteine ligase type 1 family. Type 1 subfamily.</text>
</comment>
<evidence type="ECO:0000259" key="10">
    <source>
        <dbReference type="Pfam" id="PF04262"/>
    </source>
</evidence>
<evidence type="ECO:0000256" key="4">
    <source>
        <dbReference type="ARBA" id="ARBA00022684"/>
    </source>
</evidence>
<dbReference type="OrthoDB" id="9803907at2"/>
<dbReference type="InterPro" id="IPR006334">
    <property type="entry name" value="Glut_cys_ligase"/>
</dbReference>
<dbReference type="GO" id="GO:0005524">
    <property type="term" value="F:ATP binding"/>
    <property type="evidence" value="ECO:0007669"/>
    <property type="project" value="UniProtKB-KW"/>
</dbReference>
<evidence type="ECO:0000256" key="9">
    <source>
        <dbReference type="RuleBase" id="RU004391"/>
    </source>
</evidence>
<dbReference type="Gene3D" id="3.30.590.20">
    <property type="match status" value="1"/>
</dbReference>
<gene>
    <name evidence="8" type="primary">gshA</name>
    <name evidence="11" type="ORF">DFR42_11180</name>
</gene>
<keyword evidence="6 8" id="KW-0067">ATP-binding</keyword>
<evidence type="ECO:0000256" key="7">
    <source>
        <dbReference type="ARBA" id="ARBA00048819"/>
    </source>
</evidence>
<evidence type="ECO:0000313" key="11">
    <source>
        <dbReference type="EMBL" id="PXX38714.1"/>
    </source>
</evidence>
<dbReference type="Pfam" id="PF04262">
    <property type="entry name" value="Glu_cys_ligase"/>
    <property type="match status" value="1"/>
</dbReference>
<organism evidence="11 12">
    <name type="scientific">Undibacterium pigrum</name>
    <dbReference type="NCBI Taxonomy" id="401470"/>
    <lineage>
        <taxon>Bacteria</taxon>
        <taxon>Pseudomonadati</taxon>
        <taxon>Pseudomonadota</taxon>
        <taxon>Betaproteobacteria</taxon>
        <taxon>Burkholderiales</taxon>
        <taxon>Oxalobacteraceae</taxon>
        <taxon>Undibacterium</taxon>
    </lineage>
</organism>
<dbReference type="HAMAP" id="MF_00578">
    <property type="entry name" value="Glu_cys_ligase"/>
    <property type="match status" value="1"/>
</dbReference>